<dbReference type="AlphaFoldDB" id="A0A166CH94"/>
<keyword evidence="1" id="KW-0802">TPR repeat</keyword>
<dbReference type="RefSeq" id="WP_067089900.1">
    <property type="nucleotide sequence ID" value="NZ_LWMV01000105.1"/>
</dbReference>
<sequence>MNKLEKVEKIIKDTEKDFKNYKTLAKELKNPTGKNKVIIEKIAERSKLLNLYLNNVGRFKTQGLITNEDYENKKEQIYNLMRNSFKLSNEEFNKKISEIYNFTEEELEKYEIDPFFDGYGLYNYLIREIEKIKDINDFDKFKKLIIKVEHHNISDNSKAKIYKLTAEKYLEFNNKLLAINYYEKALKFYPKIGVKRKYDKLKKELNLN</sequence>
<dbReference type="PATRIC" id="fig|49547.3.peg.576"/>
<dbReference type="PROSITE" id="PS50005">
    <property type="entry name" value="TPR"/>
    <property type="match status" value="1"/>
</dbReference>
<protein>
    <recommendedName>
        <fullName evidence="4">Tetratricopeptide repeat protein</fullName>
    </recommendedName>
</protein>
<gene>
    <name evidence="2" type="ORF">MBCUR_05510</name>
</gene>
<dbReference type="Proteomes" id="UP000077245">
    <property type="component" value="Unassembled WGS sequence"/>
</dbReference>
<dbReference type="EMBL" id="LWMV01000105">
    <property type="protein sequence ID" value="KZX14327.1"/>
    <property type="molecule type" value="Genomic_DNA"/>
</dbReference>
<comment type="caution">
    <text evidence="2">The sequence shown here is derived from an EMBL/GenBank/DDBJ whole genome shotgun (WGS) entry which is preliminary data.</text>
</comment>
<evidence type="ECO:0000256" key="1">
    <source>
        <dbReference type="PROSITE-ProRule" id="PRU00339"/>
    </source>
</evidence>
<keyword evidence="3" id="KW-1185">Reference proteome</keyword>
<dbReference type="InterPro" id="IPR019734">
    <property type="entry name" value="TPR_rpt"/>
</dbReference>
<reference evidence="2 3" key="1">
    <citation type="submission" date="2016-04" db="EMBL/GenBank/DDBJ databases">
        <title>Genome sequence of Methanobrevibacter curvatus DSM 11111.</title>
        <authorList>
            <person name="Poehlein A."/>
            <person name="Seedorf H."/>
            <person name="Daniel R."/>
        </authorList>
    </citation>
    <scope>NUCLEOTIDE SEQUENCE [LARGE SCALE GENOMIC DNA]</scope>
    <source>
        <strain evidence="2 3">DSM 11111</strain>
    </source>
</reference>
<evidence type="ECO:0000313" key="2">
    <source>
        <dbReference type="EMBL" id="KZX14327.1"/>
    </source>
</evidence>
<name>A0A166CH94_9EURY</name>
<feature type="repeat" description="TPR" evidence="1">
    <location>
        <begin position="159"/>
        <end position="192"/>
    </location>
</feature>
<evidence type="ECO:0000313" key="3">
    <source>
        <dbReference type="Proteomes" id="UP000077245"/>
    </source>
</evidence>
<accession>A0A166CH94</accession>
<organism evidence="2 3">
    <name type="scientific">Methanobrevibacter curvatus</name>
    <dbReference type="NCBI Taxonomy" id="49547"/>
    <lineage>
        <taxon>Archaea</taxon>
        <taxon>Methanobacteriati</taxon>
        <taxon>Methanobacteriota</taxon>
        <taxon>Methanomada group</taxon>
        <taxon>Methanobacteria</taxon>
        <taxon>Methanobacteriales</taxon>
        <taxon>Methanobacteriaceae</taxon>
        <taxon>Methanobrevibacter</taxon>
    </lineage>
</organism>
<proteinExistence type="predicted"/>
<evidence type="ECO:0008006" key="4">
    <source>
        <dbReference type="Google" id="ProtNLM"/>
    </source>
</evidence>
<dbReference type="STRING" id="49547.MBCUR_05510"/>